<name>A0A7W3LYD1_ACTNM</name>
<dbReference type="RefSeq" id="WP_182848442.1">
    <property type="nucleotide sequence ID" value="NZ_BAAALP010000050.1"/>
</dbReference>
<gene>
    <name evidence="2" type="ORF">HNR61_008224</name>
</gene>
<evidence type="ECO:0000256" key="1">
    <source>
        <dbReference type="SAM" id="MobiDB-lite"/>
    </source>
</evidence>
<feature type="region of interest" description="Disordered" evidence="1">
    <location>
        <begin position="224"/>
        <end position="271"/>
    </location>
</feature>
<evidence type="ECO:0000313" key="3">
    <source>
        <dbReference type="Proteomes" id="UP000572680"/>
    </source>
</evidence>
<keyword evidence="3" id="KW-1185">Reference proteome</keyword>
<comment type="caution">
    <text evidence="2">The sequence shown here is derived from an EMBL/GenBank/DDBJ whole genome shotgun (WGS) entry which is preliminary data.</text>
</comment>
<dbReference type="AlphaFoldDB" id="A0A7W3LYD1"/>
<reference evidence="2 3" key="1">
    <citation type="submission" date="2020-08" db="EMBL/GenBank/DDBJ databases">
        <title>Genomic Encyclopedia of Type Strains, Phase IV (KMG-IV): sequencing the most valuable type-strain genomes for metagenomic binning, comparative biology and taxonomic classification.</title>
        <authorList>
            <person name="Goeker M."/>
        </authorList>
    </citation>
    <scope>NUCLEOTIDE SEQUENCE [LARGE SCALE GENOMIC DNA]</scope>
    <source>
        <strain evidence="2 3">DSM 44197</strain>
    </source>
</reference>
<organism evidence="2 3">
    <name type="scientific">Actinomadura namibiensis</name>
    <dbReference type="NCBI Taxonomy" id="182080"/>
    <lineage>
        <taxon>Bacteria</taxon>
        <taxon>Bacillati</taxon>
        <taxon>Actinomycetota</taxon>
        <taxon>Actinomycetes</taxon>
        <taxon>Streptosporangiales</taxon>
        <taxon>Thermomonosporaceae</taxon>
        <taxon>Actinomadura</taxon>
    </lineage>
</organism>
<proteinExistence type="predicted"/>
<feature type="compositionally biased region" description="Basic and acidic residues" evidence="1">
    <location>
        <begin position="234"/>
        <end position="243"/>
    </location>
</feature>
<dbReference type="EMBL" id="JACJIA010000016">
    <property type="protein sequence ID" value="MBA8956541.1"/>
    <property type="molecule type" value="Genomic_DNA"/>
</dbReference>
<sequence>MKDHVTSAEIALDAYEGAVLPPGGLSFRGRPVITEALIRALLADLSVYITHHGLDFDWISLLTASQSRRSDREIRQERPDGGWRVNDAVEADPEHARPTVPKTRGYVSSVHLSSEGEAEYTVVFPGVPARQFRMASAELRTAEPFPEVETSRGTVTNAADAERAFIKVAARVLRSTGSNEVPSSADLVDHALLAVELGNWAGVPSRRIQPVLIPQIHRAMQGAAASSEAPARLAGRDFPRDLADGIPETPSAGRSPDSRPQPSPRHPRPDH</sequence>
<protein>
    <submittedName>
        <fullName evidence="2">Uncharacterized protein</fullName>
    </submittedName>
</protein>
<dbReference type="Proteomes" id="UP000572680">
    <property type="component" value="Unassembled WGS sequence"/>
</dbReference>
<feature type="compositionally biased region" description="Low complexity" evidence="1">
    <location>
        <begin position="224"/>
        <end position="233"/>
    </location>
</feature>
<evidence type="ECO:0000313" key="2">
    <source>
        <dbReference type="EMBL" id="MBA8956541.1"/>
    </source>
</evidence>
<accession>A0A7W3LYD1</accession>